<accession>A0AAD6BSE0</accession>
<dbReference type="AlphaFoldDB" id="A0AAD6BSE0"/>
<dbReference type="Proteomes" id="UP001219934">
    <property type="component" value="Unassembled WGS sequence"/>
</dbReference>
<proteinExistence type="predicted"/>
<organism evidence="2 3">
    <name type="scientific">Pogonophryne albipinna</name>
    <dbReference type="NCBI Taxonomy" id="1090488"/>
    <lineage>
        <taxon>Eukaryota</taxon>
        <taxon>Metazoa</taxon>
        <taxon>Chordata</taxon>
        <taxon>Craniata</taxon>
        <taxon>Vertebrata</taxon>
        <taxon>Euteleostomi</taxon>
        <taxon>Actinopterygii</taxon>
        <taxon>Neopterygii</taxon>
        <taxon>Teleostei</taxon>
        <taxon>Neoteleostei</taxon>
        <taxon>Acanthomorphata</taxon>
        <taxon>Eupercaria</taxon>
        <taxon>Perciformes</taxon>
        <taxon>Notothenioidei</taxon>
        <taxon>Pogonophryne</taxon>
    </lineage>
</organism>
<name>A0AAD6BSE0_9TELE</name>
<feature type="region of interest" description="Disordered" evidence="1">
    <location>
        <begin position="69"/>
        <end position="92"/>
    </location>
</feature>
<dbReference type="EMBL" id="JAPTMU010000001">
    <property type="protein sequence ID" value="KAJ4948585.1"/>
    <property type="molecule type" value="Genomic_DNA"/>
</dbReference>
<feature type="non-terminal residue" evidence="2">
    <location>
        <position position="92"/>
    </location>
</feature>
<gene>
    <name evidence="2" type="ORF">JOQ06_020118</name>
</gene>
<reference evidence="2" key="1">
    <citation type="submission" date="2022-11" db="EMBL/GenBank/DDBJ databases">
        <title>Chromosome-level genome of Pogonophryne albipinna.</title>
        <authorList>
            <person name="Jo E."/>
        </authorList>
    </citation>
    <scope>NUCLEOTIDE SEQUENCE</scope>
    <source>
        <strain evidence="2">SGF0006</strain>
        <tissue evidence="2">Muscle</tissue>
    </source>
</reference>
<keyword evidence="3" id="KW-1185">Reference proteome</keyword>
<evidence type="ECO:0000313" key="3">
    <source>
        <dbReference type="Proteomes" id="UP001219934"/>
    </source>
</evidence>
<feature type="non-terminal residue" evidence="2">
    <location>
        <position position="1"/>
    </location>
</feature>
<sequence>GPSVWELGDTQVPGELLELFQVDQESTRTLRPSIAPSNMSFGEHQALEELQGNMGSVVAGADAALRSGLVPSASPTPSFLFGSPGEKGNEGG</sequence>
<protein>
    <submittedName>
        <fullName evidence="2">Uncharacterized protein</fullName>
    </submittedName>
</protein>
<comment type="caution">
    <text evidence="2">The sequence shown here is derived from an EMBL/GenBank/DDBJ whole genome shotgun (WGS) entry which is preliminary data.</text>
</comment>
<evidence type="ECO:0000256" key="1">
    <source>
        <dbReference type="SAM" id="MobiDB-lite"/>
    </source>
</evidence>
<evidence type="ECO:0000313" key="2">
    <source>
        <dbReference type="EMBL" id="KAJ4948585.1"/>
    </source>
</evidence>